<dbReference type="PANTHER" id="PTHR44591">
    <property type="entry name" value="STRESS RESPONSE REGULATOR PROTEIN 1"/>
    <property type="match status" value="1"/>
</dbReference>
<dbReference type="InterPro" id="IPR011006">
    <property type="entry name" value="CheY-like_superfamily"/>
</dbReference>
<dbReference type="EMBL" id="QFCQ01000027">
    <property type="protein sequence ID" value="RDW13658.1"/>
    <property type="molecule type" value="Genomic_DNA"/>
</dbReference>
<dbReference type="GO" id="GO:0000160">
    <property type="term" value="P:phosphorelay signal transduction system"/>
    <property type="evidence" value="ECO:0007669"/>
    <property type="project" value="InterPro"/>
</dbReference>
<gene>
    <name evidence="4" type="ORF">DIE28_06990</name>
</gene>
<dbReference type="SMART" id="SM00448">
    <property type="entry name" value="REC"/>
    <property type="match status" value="1"/>
</dbReference>
<comment type="caution">
    <text evidence="2">Lacks conserved residue(s) required for the propagation of feature annotation.</text>
</comment>
<dbReference type="Gene3D" id="3.40.50.2300">
    <property type="match status" value="1"/>
</dbReference>
<evidence type="ECO:0000256" key="1">
    <source>
        <dbReference type="ARBA" id="ARBA00022553"/>
    </source>
</evidence>
<protein>
    <recommendedName>
        <fullName evidence="3">Response regulatory domain-containing protein</fullName>
    </recommendedName>
</protein>
<evidence type="ECO:0000313" key="5">
    <source>
        <dbReference type="Proteomes" id="UP000256679"/>
    </source>
</evidence>
<dbReference type="InterPro" id="IPR001789">
    <property type="entry name" value="Sig_transdc_resp-reg_receiver"/>
</dbReference>
<organism evidence="4 5">
    <name type="scientific">Paracoccus thiocyanatus</name>
    <dbReference type="NCBI Taxonomy" id="34006"/>
    <lineage>
        <taxon>Bacteria</taxon>
        <taxon>Pseudomonadati</taxon>
        <taxon>Pseudomonadota</taxon>
        <taxon>Alphaproteobacteria</taxon>
        <taxon>Rhodobacterales</taxon>
        <taxon>Paracoccaceae</taxon>
        <taxon>Paracoccus</taxon>
    </lineage>
</organism>
<accession>A0A3D8PEB8</accession>
<comment type="caution">
    <text evidence="4">The sequence shown here is derived from an EMBL/GenBank/DDBJ whole genome shotgun (WGS) entry which is preliminary data.</text>
</comment>
<dbReference type="PROSITE" id="PS50110">
    <property type="entry name" value="RESPONSE_REGULATORY"/>
    <property type="match status" value="1"/>
</dbReference>
<dbReference type="InterPro" id="IPR050595">
    <property type="entry name" value="Bact_response_regulator"/>
</dbReference>
<dbReference type="PANTHER" id="PTHR44591:SF25">
    <property type="entry name" value="CHEMOTAXIS TWO-COMPONENT RESPONSE REGULATOR"/>
    <property type="match status" value="1"/>
</dbReference>
<proteinExistence type="predicted"/>
<feature type="domain" description="Response regulatory" evidence="3">
    <location>
        <begin position="62"/>
        <end position="178"/>
    </location>
</feature>
<keyword evidence="1" id="KW-0597">Phosphoprotein</keyword>
<sequence length="183" mass="19563">MRRVRRNLPGAGAICGAFRPGINRSLIFLRDLARNRLESEAADGRGQHDGRTMAAGLAMALTVLVQHANRPLRQGVATALEAAGMVVRQSRDGSEGLALLQAQPMDAILTGINMRRICGFSFIQAVRKQPGLRDIPILVMAVSATPELKARARQAGAAGWLPQPFDHARLVETLRIVVASGGG</sequence>
<keyword evidence="5" id="KW-1185">Reference proteome</keyword>
<evidence type="ECO:0000259" key="3">
    <source>
        <dbReference type="PROSITE" id="PS50110"/>
    </source>
</evidence>
<dbReference type="Proteomes" id="UP000256679">
    <property type="component" value="Unassembled WGS sequence"/>
</dbReference>
<dbReference type="Pfam" id="PF00072">
    <property type="entry name" value="Response_reg"/>
    <property type="match status" value="1"/>
</dbReference>
<reference evidence="4 5" key="1">
    <citation type="submission" date="2018-05" db="EMBL/GenBank/DDBJ databases">
        <title>Whole genome sequencing of Paracoccus thiocyanatus SST.</title>
        <authorList>
            <person name="Ghosh W."/>
            <person name="Rameez M.J."/>
            <person name="Roy C."/>
        </authorList>
    </citation>
    <scope>NUCLEOTIDE SEQUENCE [LARGE SCALE GENOMIC DNA]</scope>
    <source>
        <strain evidence="4 5">SST</strain>
    </source>
</reference>
<dbReference type="SUPFAM" id="SSF52172">
    <property type="entry name" value="CheY-like"/>
    <property type="match status" value="1"/>
</dbReference>
<name>A0A3D8PEB8_9RHOB</name>
<evidence type="ECO:0000256" key="2">
    <source>
        <dbReference type="PROSITE-ProRule" id="PRU00169"/>
    </source>
</evidence>
<evidence type="ECO:0000313" key="4">
    <source>
        <dbReference type="EMBL" id="RDW13658.1"/>
    </source>
</evidence>
<dbReference type="AlphaFoldDB" id="A0A3D8PEB8"/>